<keyword evidence="4" id="KW-1185">Reference proteome</keyword>
<accession>A0AAD9M9M1</accession>
<dbReference type="AlphaFoldDB" id="A0AAD9M9M1"/>
<feature type="signal peptide" evidence="2">
    <location>
        <begin position="1"/>
        <end position="19"/>
    </location>
</feature>
<dbReference type="PANTHER" id="PTHR31956:SF15">
    <property type="entry name" value="ACID PHOSPHATASE PHOA"/>
    <property type="match status" value="1"/>
</dbReference>
<evidence type="ECO:0000313" key="3">
    <source>
        <dbReference type="EMBL" id="KAK2069149.1"/>
    </source>
</evidence>
<reference evidence="3" key="1">
    <citation type="journal article" date="2023" name="Mol. Plant Microbe Interact.">
        <title>Elucidating the Obligate Nature and Biological Capacity of an Invasive Fungal Corn Pathogen.</title>
        <authorList>
            <person name="MacCready J.S."/>
            <person name="Roggenkamp E.M."/>
            <person name="Gdanetz K."/>
            <person name="Chilvers M.I."/>
        </authorList>
    </citation>
    <scope>NUCLEOTIDE SEQUENCE</scope>
    <source>
        <strain evidence="3">PM02</strain>
    </source>
</reference>
<keyword evidence="1" id="KW-0378">Hydrolase</keyword>
<dbReference type="InterPro" id="IPR007312">
    <property type="entry name" value="Phosphoesterase"/>
</dbReference>
<dbReference type="Pfam" id="PF04185">
    <property type="entry name" value="Phosphoesterase"/>
    <property type="match status" value="1"/>
</dbReference>
<dbReference type="GO" id="GO:0016788">
    <property type="term" value="F:hydrolase activity, acting on ester bonds"/>
    <property type="evidence" value="ECO:0007669"/>
    <property type="project" value="InterPro"/>
</dbReference>
<dbReference type="Proteomes" id="UP001217918">
    <property type="component" value="Unassembled WGS sequence"/>
</dbReference>
<sequence>MSLFMRSLILFAAAATATPAPASSASAPSYSHTATALSDIAAAAATAKTSSPTSHVAGKVFDRIAQIYLETTDFDHAIADPNCQALYERGILLTQLFGVAEPSQPAYVAAASGDYFGTNSDSFEVFHSNISTIVDLLDDRGISWADYNEGLPYSGFDGFEYDNPVEGHYVRKHNLLMRFHSIALNASRTAQVKNLTVFHEDLARQTLPQWIFITPNLYHNGHDTNISVSCDWTRRFVEPLLLDTAFDDGRTLVYITWQANGQDGTARNHVAGMLLGSAVPAALVGTNDTAYYNHYSELSSVEANWGLHTLGRWDVGANVWQPVARATGDETRAWNATVARGSFASYYWNQSYGGLFSSAASAWHVYVAPNLQMRRNGRSALPAIADLWRAATGTLPDYYHDVIELPDALHPPRRFQVPVGLEPPMPITTPITIWPDTGIPSV</sequence>
<name>A0AAD9M9M1_9PEZI</name>
<organism evidence="3 4">
    <name type="scientific">Phyllachora maydis</name>
    <dbReference type="NCBI Taxonomy" id="1825666"/>
    <lineage>
        <taxon>Eukaryota</taxon>
        <taxon>Fungi</taxon>
        <taxon>Dikarya</taxon>
        <taxon>Ascomycota</taxon>
        <taxon>Pezizomycotina</taxon>
        <taxon>Sordariomycetes</taxon>
        <taxon>Sordariomycetidae</taxon>
        <taxon>Phyllachorales</taxon>
        <taxon>Phyllachoraceae</taxon>
        <taxon>Phyllachora</taxon>
    </lineage>
</organism>
<proteinExistence type="predicted"/>
<evidence type="ECO:0008006" key="5">
    <source>
        <dbReference type="Google" id="ProtNLM"/>
    </source>
</evidence>
<gene>
    <name evidence="3" type="ORF">P8C59_003754</name>
</gene>
<dbReference type="PANTHER" id="PTHR31956">
    <property type="entry name" value="NON-SPECIFIC PHOSPHOLIPASE C4-RELATED"/>
    <property type="match status" value="1"/>
</dbReference>
<dbReference type="GO" id="GO:0009395">
    <property type="term" value="P:phospholipid catabolic process"/>
    <property type="evidence" value="ECO:0007669"/>
    <property type="project" value="TreeGrafter"/>
</dbReference>
<feature type="chain" id="PRO_5041959647" description="Acid phosphatase" evidence="2">
    <location>
        <begin position="20"/>
        <end position="442"/>
    </location>
</feature>
<evidence type="ECO:0000256" key="2">
    <source>
        <dbReference type="SAM" id="SignalP"/>
    </source>
</evidence>
<protein>
    <recommendedName>
        <fullName evidence="5">Acid phosphatase</fullName>
    </recommendedName>
</protein>
<keyword evidence="2" id="KW-0732">Signal</keyword>
<evidence type="ECO:0000313" key="4">
    <source>
        <dbReference type="Proteomes" id="UP001217918"/>
    </source>
</evidence>
<evidence type="ECO:0000256" key="1">
    <source>
        <dbReference type="ARBA" id="ARBA00022801"/>
    </source>
</evidence>
<comment type="caution">
    <text evidence="3">The sequence shown here is derived from an EMBL/GenBank/DDBJ whole genome shotgun (WGS) entry which is preliminary data.</text>
</comment>
<dbReference type="EMBL" id="JAQQPM010000003">
    <property type="protein sequence ID" value="KAK2069149.1"/>
    <property type="molecule type" value="Genomic_DNA"/>
</dbReference>